<dbReference type="PROSITE" id="PS50146">
    <property type="entry name" value="DAGK"/>
    <property type="match status" value="1"/>
</dbReference>
<evidence type="ECO:0000256" key="8">
    <source>
        <dbReference type="ARBA" id="ARBA00023264"/>
    </source>
</evidence>
<evidence type="ECO:0000259" key="10">
    <source>
        <dbReference type="PROSITE" id="PS50146"/>
    </source>
</evidence>
<dbReference type="RefSeq" id="WP_149768144.1">
    <property type="nucleotide sequence ID" value="NZ_VDFQ02000001.1"/>
</dbReference>
<feature type="transmembrane region" description="Helical" evidence="9">
    <location>
        <begin position="14"/>
        <end position="36"/>
    </location>
</feature>
<dbReference type="CDD" id="cd03392">
    <property type="entry name" value="PAP2_like_2"/>
    <property type="match status" value="1"/>
</dbReference>
<dbReference type="InterPro" id="IPR001206">
    <property type="entry name" value="Diacylglycerol_kinase_cat_dom"/>
</dbReference>
<dbReference type="GO" id="GO:0016301">
    <property type="term" value="F:kinase activity"/>
    <property type="evidence" value="ECO:0007669"/>
    <property type="project" value="UniProtKB-KW"/>
</dbReference>
<dbReference type="Pfam" id="PF00781">
    <property type="entry name" value="DAGK_cat"/>
    <property type="match status" value="1"/>
</dbReference>
<keyword evidence="6" id="KW-0067">ATP-binding</keyword>
<keyword evidence="7" id="KW-0444">Lipid biosynthesis</keyword>
<dbReference type="GO" id="GO:0008654">
    <property type="term" value="P:phospholipid biosynthetic process"/>
    <property type="evidence" value="ECO:0007669"/>
    <property type="project" value="UniProtKB-KW"/>
</dbReference>
<dbReference type="AlphaFoldDB" id="A0A5Q6S3W5"/>
<evidence type="ECO:0000256" key="9">
    <source>
        <dbReference type="SAM" id="Phobius"/>
    </source>
</evidence>
<dbReference type="InterPro" id="IPR045540">
    <property type="entry name" value="YegS/DAGK_C"/>
</dbReference>
<reference evidence="11 12" key="1">
    <citation type="submission" date="2019-09" db="EMBL/GenBank/DDBJ databases">
        <title>Mumia zhuanghuii sp. nov. isolated from the intestinal contents of plateau pika (Ochotona curzoniae) in the Qinghai-Tibet plateau of China.</title>
        <authorList>
            <person name="Tian Z."/>
        </authorList>
    </citation>
    <scope>NUCLEOTIDE SEQUENCE [LARGE SCALE GENOMIC DNA]</scope>
    <source>
        <strain evidence="12">350</strain>
    </source>
</reference>
<feature type="transmembrane region" description="Helical" evidence="9">
    <location>
        <begin position="143"/>
        <end position="162"/>
    </location>
</feature>
<keyword evidence="8" id="KW-1208">Phospholipid metabolism</keyword>
<keyword evidence="4" id="KW-0547">Nucleotide-binding</keyword>
<dbReference type="InterPro" id="IPR016064">
    <property type="entry name" value="NAD/diacylglycerol_kinase_sf"/>
</dbReference>
<feature type="transmembrane region" description="Helical" evidence="9">
    <location>
        <begin position="196"/>
        <end position="214"/>
    </location>
</feature>
<dbReference type="GO" id="GO:0005524">
    <property type="term" value="F:ATP binding"/>
    <property type="evidence" value="ECO:0007669"/>
    <property type="project" value="UniProtKB-KW"/>
</dbReference>
<dbReference type="Proteomes" id="UP000307768">
    <property type="component" value="Unassembled WGS sequence"/>
</dbReference>
<keyword evidence="7" id="KW-0594">Phospholipid biosynthesis</keyword>
<dbReference type="OrthoDB" id="3171056at2"/>
<sequence length="533" mass="58225">MPIDVRRARPARTAFLPTMVGSLFGVYLVLAAMVWWEWPPLMDLDHTVAVWAHDVIVGKDGWIDLFDWIAEWLGPMVLRLVMAVTVLWLVLRRAYRVAVWIAVSIPLQFLAVYGFKRLFERPRPTFADPVHVTDGFSFPSGHATAAATFATVMVVVTLLVLRRGLLRQLVIAVWVVMALIIGADRIFLGVHYVSDVVAGFALGTAIPLALWWLLTLRVFAEQEAPHPAVAGTGRRQVAVVLNPVKVGDVDVFRAKVTEAAVRHDWAEPKFFETTIEDPGGGQAIAALEGEADLVIVAGGDGTVREACGMLARTGIGVGIVPLGTGNLLARNLSIPLHMVDAIDNAFTGQDRAVDLVRLQIDGSEEATTFLVMAGLGFDAAIMTGTNEDLKKKVGWLAYVVSGVKQLFRFPNARVQISVDDGEFVRHRALTVVVGNVGFLQGGLPLLPDAEIDDGQIDVVVIAPPHKFAFLRVGLRLIARRKRTDERLDRMTGRTVTIRADKPTPMQLDGDPIGEHSELRATVEPGVLLVRVAR</sequence>
<dbReference type="Gene3D" id="3.40.50.10330">
    <property type="entry name" value="Probable inorganic polyphosphate/atp-NAD kinase, domain 1"/>
    <property type="match status" value="1"/>
</dbReference>
<feature type="domain" description="DAGKc" evidence="10">
    <location>
        <begin position="232"/>
        <end position="362"/>
    </location>
</feature>
<keyword evidence="3" id="KW-0808">Transferase</keyword>
<dbReference type="InterPro" id="IPR000326">
    <property type="entry name" value="PAP2/HPO"/>
</dbReference>
<name>A0A5Q6S3W5_9ACTN</name>
<organism evidence="11 12">
    <name type="scientific">Mumia zhuanghuii</name>
    <dbReference type="NCBI Taxonomy" id="2585211"/>
    <lineage>
        <taxon>Bacteria</taxon>
        <taxon>Bacillati</taxon>
        <taxon>Actinomycetota</taxon>
        <taxon>Actinomycetes</taxon>
        <taxon>Propionibacteriales</taxon>
        <taxon>Nocardioidaceae</taxon>
        <taxon>Mumia</taxon>
    </lineage>
</organism>
<feature type="transmembrane region" description="Helical" evidence="9">
    <location>
        <begin position="97"/>
        <end position="115"/>
    </location>
</feature>
<evidence type="ECO:0000256" key="5">
    <source>
        <dbReference type="ARBA" id="ARBA00022777"/>
    </source>
</evidence>
<gene>
    <name evidence="11" type="ORF">FE697_003480</name>
</gene>
<dbReference type="InterPro" id="IPR036938">
    <property type="entry name" value="PAP2/HPO_sf"/>
</dbReference>
<dbReference type="SMART" id="SM00014">
    <property type="entry name" value="acidPPc"/>
    <property type="match status" value="1"/>
</dbReference>
<keyword evidence="9" id="KW-0812">Transmembrane</keyword>
<evidence type="ECO:0000256" key="2">
    <source>
        <dbReference type="ARBA" id="ARBA00005983"/>
    </source>
</evidence>
<comment type="similarity">
    <text evidence="2">Belongs to the diacylglycerol/lipid kinase family.</text>
</comment>
<evidence type="ECO:0000313" key="11">
    <source>
        <dbReference type="EMBL" id="KAA1424970.1"/>
    </source>
</evidence>
<accession>A0A5Q6S3W5</accession>
<evidence type="ECO:0000256" key="6">
    <source>
        <dbReference type="ARBA" id="ARBA00022840"/>
    </source>
</evidence>
<comment type="caution">
    <text evidence="11">The sequence shown here is derived from an EMBL/GenBank/DDBJ whole genome shotgun (WGS) entry which is preliminary data.</text>
</comment>
<comment type="cofactor">
    <cofactor evidence="1">
        <name>Mg(2+)</name>
        <dbReference type="ChEBI" id="CHEBI:18420"/>
    </cofactor>
</comment>
<keyword evidence="9" id="KW-1133">Transmembrane helix</keyword>
<dbReference type="GO" id="GO:0005886">
    <property type="term" value="C:plasma membrane"/>
    <property type="evidence" value="ECO:0007669"/>
    <property type="project" value="TreeGrafter"/>
</dbReference>
<proteinExistence type="inferred from homology"/>
<dbReference type="PANTHER" id="PTHR12358:SF106">
    <property type="entry name" value="LIPID KINASE YEGS"/>
    <property type="match status" value="1"/>
</dbReference>
<evidence type="ECO:0000256" key="7">
    <source>
        <dbReference type="ARBA" id="ARBA00023209"/>
    </source>
</evidence>
<evidence type="ECO:0000256" key="1">
    <source>
        <dbReference type="ARBA" id="ARBA00001946"/>
    </source>
</evidence>
<dbReference type="Gene3D" id="1.20.144.10">
    <property type="entry name" value="Phosphatidic acid phosphatase type 2/haloperoxidase"/>
    <property type="match status" value="1"/>
</dbReference>
<dbReference type="InterPro" id="IPR050187">
    <property type="entry name" value="Lipid_Phosphate_FormReg"/>
</dbReference>
<keyword evidence="5" id="KW-0418">Kinase</keyword>
<evidence type="ECO:0000256" key="3">
    <source>
        <dbReference type="ARBA" id="ARBA00022679"/>
    </source>
</evidence>
<dbReference type="InterPro" id="IPR017438">
    <property type="entry name" value="ATP-NAD_kinase_N"/>
</dbReference>
<dbReference type="SUPFAM" id="SSF48317">
    <property type="entry name" value="Acid phosphatase/Vanadium-dependent haloperoxidase"/>
    <property type="match status" value="1"/>
</dbReference>
<protein>
    <submittedName>
        <fullName evidence="11">Phosphatase PAP2 family protein</fullName>
    </submittedName>
</protein>
<dbReference type="Pfam" id="PF19279">
    <property type="entry name" value="YegS_C"/>
    <property type="match status" value="1"/>
</dbReference>
<feature type="transmembrane region" description="Helical" evidence="9">
    <location>
        <begin position="72"/>
        <end position="90"/>
    </location>
</feature>
<dbReference type="PANTHER" id="PTHR12358">
    <property type="entry name" value="SPHINGOSINE KINASE"/>
    <property type="match status" value="1"/>
</dbReference>
<keyword evidence="9" id="KW-0472">Membrane</keyword>
<dbReference type="Pfam" id="PF01569">
    <property type="entry name" value="PAP2"/>
    <property type="match status" value="1"/>
</dbReference>
<evidence type="ECO:0000256" key="4">
    <source>
        <dbReference type="ARBA" id="ARBA00022741"/>
    </source>
</evidence>
<dbReference type="SUPFAM" id="SSF111331">
    <property type="entry name" value="NAD kinase/diacylglycerol kinase-like"/>
    <property type="match status" value="1"/>
</dbReference>
<evidence type="ECO:0000313" key="12">
    <source>
        <dbReference type="Proteomes" id="UP000307768"/>
    </source>
</evidence>
<keyword evidence="7" id="KW-0443">Lipid metabolism</keyword>
<feature type="transmembrane region" description="Helical" evidence="9">
    <location>
        <begin position="169"/>
        <end position="190"/>
    </location>
</feature>
<dbReference type="Gene3D" id="2.60.200.40">
    <property type="match status" value="1"/>
</dbReference>
<dbReference type="EMBL" id="VDFQ02000001">
    <property type="protein sequence ID" value="KAA1424970.1"/>
    <property type="molecule type" value="Genomic_DNA"/>
</dbReference>